<accession>A0ABD5ZIU4</accession>
<evidence type="ECO:0000313" key="1">
    <source>
        <dbReference type="EMBL" id="MFC7205209.1"/>
    </source>
</evidence>
<dbReference type="RefSeq" id="WP_390225692.1">
    <property type="nucleotide sequence ID" value="NZ_JBHTAA010000013.1"/>
</dbReference>
<sequence length="115" mass="13074">MGQDNESAEDDRPTVRVPKYKRGDEVIAWSEIDAEWWEHVQHAEGVHEKVIETYRHEPGVEYIEMGRGEETIGGHVTETINILVADEKTRARLDVPNEIEGIPIIVEIGSILDTE</sequence>
<name>A0ABD5ZIU4_9EURY</name>
<reference evidence="1 2" key="1">
    <citation type="journal article" date="2019" name="Int. J. Syst. Evol. Microbiol.">
        <title>The Global Catalogue of Microorganisms (GCM) 10K type strain sequencing project: providing services to taxonomists for standard genome sequencing and annotation.</title>
        <authorList>
            <consortium name="The Broad Institute Genomics Platform"/>
            <consortium name="The Broad Institute Genome Sequencing Center for Infectious Disease"/>
            <person name="Wu L."/>
            <person name="Ma J."/>
        </authorList>
    </citation>
    <scope>NUCLEOTIDE SEQUENCE [LARGE SCALE GENOMIC DNA]</scope>
    <source>
        <strain evidence="1 2">DSM 29988</strain>
    </source>
</reference>
<evidence type="ECO:0000313" key="2">
    <source>
        <dbReference type="Proteomes" id="UP001596481"/>
    </source>
</evidence>
<proteinExistence type="predicted"/>
<gene>
    <name evidence="1" type="ORF">ACFQJC_16995</name>
</gene>
<dbReference type="AlphaFoldDB" id="A0ABD5ZIU4"/>
<dbReference type="Proteomes" id="UP001596481">
    <property type="component" value="Unassembled WGS sequence"/>
</dbReference>
<organism evidence="1 2">
    <name type="scientific">Haloferax namakaokahaiae</name>
    <dbReference type="NCBI Taxonomy" id="1748331"/>
    <lineage>
        <taxon>Archaea</taxon>
        <taxon>Methanobacteriati</taxon>
        <taxon>Methanobacteriota</taxon>
        <taxon>Stenosarchaea group</taxon>
        <taxon>Halobacteria</taxon>
        <taxon>Halobacteriales</taxon>
        <taxon>Haloferacaceae</taxon>
        <taxon>Haloferax</taxon>
    </lineage>
</organism>
<keyword evidence="2" id="KW-1185">Reference proteome</keyword>
<dbReference type="EMBL" id="JBHTAA010000013">
    <property type="protein sequence ID" value="MFC7205209.1"/>
    <property type="molecule type" value="Genomic_DNA"/>
</dbReference>
<protein>
    <submittedName>
        <fullName evidence="1">Uncharacterized protein</fullName>
    </submittedName>
</protein>
<comment type="caution">
    <text evidence="1">The sequence shown here is derived from an EMBL/GenBank/DDBJ whole genome shotgun (WGS) entry which is preliminary data.</text>
</comment>